<dbReference type="Gene3D" id="3.40.50.150">
    <property type="entry name" value="Vaccinia Virus protein VP39"/>
    <property type="match status" value="1"/>
</dbReference>
<evidence type="ECO:0000256" key="1">
    <source>
        <dbReference type="ARBA" id="ARBA00022603"/>
    </source>
</evidence>
<feature type="domain" description="Methyltransferase type 11" evidence="4">
    <location>
        <begin position="33"/>
        <end position="129"/>
    </location>
</feature>
<accession>A0AAE3JS31</accession>
<sequence>MDFQDLRQQLGGMDIYLLDQIVKGRYAKNEVILDAGCGSGRNLHWFYGNGYDVWAVDRDGFVVGQIKRSYTRLHSRVLQAQLQALPFEDHKFDHVICSAVLHFANNGEHFRKMFSELVRVLKNDGSIFIRMASDMGLQDKIVARGGGRYGLPDGSDRFLLTKELLRGAMEAHKLKFLEPLKTTHVNDLRCMATLVLQKL</sequence>
<dbReference type="InterPro" id="IPR013216">
    <property type="entry name" value="Methyltransf_11"/>
</dbReference>
<name>A0AAE3JS31_9FLAO</name>
<keyword evidence="3" id="KW-0949">S-adenosyl-L-methionine</keyword>
<dbReference type="GO" id="GO:0032259">
    <property type="term" value="P:methylation"/>
    <property type="evidence" value="ECO:0007669"/>
    <property type="project" value="UniProtKB-KW"/>
</dbReference>
<evidence type="ECO:0000259" key="4">
    <source>
        <dbReference type="Pfam" id="PF08241"/>
    </source>
</evidence>
<comment type="caution">
    <text evidence="5">The sequence shown here is derived from an EMBL/GenBank/DDBJ whole genome shotgun (WGS) entry which is preliminary data.</text>
</comment>
<dbReference type="SUPFAM" id="SSF53335">
    <property type="entry name" value="S-adenosyl-L-methionine-dependent methyltransferases"/>
    <property type="match status" value="1"/>
</dbReference>
<dbReference type="CDD" id="cd02440">
    <property type="entry name" value="AdoMet_MTases"/>
    <property type="match status" value="1"/>
</dbReference>
<keyword evidence="2" id="KW-0808">Transferase</keyword>
<keyword evidence="1 5" id="KW-0489">Methyltransferase</keyword>
<dbReference type="InterPro" id="IPR029063">
    <property type="entry name" value="SAM-dependent_MTases_sf"/>
</dbReference>
<protein>
    <submittedName>
        <fullName evidence="5">Class I SAM-dependent methyltransferase</fullName>
    </submittedName>
</protein>
<organism evidence="5 6">
    <name type="scientific">Cerina litoralis</name>
    <dbReference type="NCBI Taxonomy" id="2874477"/>
    <lineage>
        <taxon>Bacteria</taxon>
        <taxon>Pseudomonadati</taxon>
        <taxon>Bacteroidota</taxon>
        <taxon>Flavobacteriia</taxon>
        <taxon>Flavobacteriales</taxon>
        <taxon>Flavobacteriaceae</taxon>
        <taxon>Cerina</taxon>
    </lineage>
</organism>
<evidence type="ECO:0000313" key="5">
    <source>
        <dbReference type="EMBL" id="MCG2461998.1"/>
    </source>
</evidence>
<dbReference type="AlphaFoldDB" id="A0AAE3JS31"/>
<evidence type="ECO:0000256" key="2">
    <source>
        <dbReference type="ARBA" id="ARBA00022679"/>
    </source>
</evidence>
<reference evidence="5" key="1">
    <citation type="submission" date="2023-02" db="EMBL/GenBank/DDBJ databases">
        <title>Genome of Flavobacteriaceae gen. nov. sp. strain F89.</title>
        <authorList>
            <person name="Wang Y."/>
        </authorList>
    </citation>
    <scope>NUCLEOTIDE SEQUENCE</scope>
    <source>
        <strain evidence="5">F89</strain>
    </source>
</reference>
<dbReference type="EMBL" id="JAIRBC010000023">
    <property type="protein sequence ID" value="MCG2461998.1"/>
    <property type="molecule type" value="Genomic_DNA"/>
</dbReference>
<dbReference type="Pfam" id="PF08241">
    <property type="entry name" value="Methyltransf_11"/>
    <property type="match status" value="1"/>
</dbReference>
<keyword evidence="6" id="KW-1185">Reference proteome</keyword>
<dbReference type="RefSeq" id="WP_317903139.1">
    <property type="nucleotide sequence ID" value="NZ_JAIRBC010000023.1"/>
</dbReference>
<dbReference type="GO" id="GO:0008757">
    <property type="term" value="F:S-adenosylmethionine-dependent methyltransferase activity"/>
    <property type="evidence" value="ECO:0007669"/>
    <property type="project" value="InterPro"/>
</dbReference>
<proteinExistence type="predicted"/>
<dbReference type="PANTHER" id="PTHR43464:SF19">
    <property type="entry name" value="UBIQUINONE BIOSYNTHESIS O-METHYLTRANSFERASE, MITOCHONDRIAL"/>
    <property type="match status" value="1"/>
</dbReference>
<dbReference type="Proteomes" id="UP001200642">
    <property type="component" value="Unassembled WGS sequence"/>
</dbReference>
<evidence type="ECO:0000313" key="6">
    <source>
        <dbReference type="Proteomes" id="UP001200642"/>
    </source>
</evidence>
<gene>
    <name evidence="5" type="ORF">K8352_14660</name>
</gene>
<evidence type="ECO:0000256" key="3">
    <source>
        <dbReference type="ARBA" id="ARBA00022691"/>
    </source>
</evidence>
<dbReference type="PANTHER" id="PTHR43464">
    <property type="entry name" value="METHYLTRANSFERASE"/>
    <property type="match status" value="1"/>
</dbReference>